<organism evidence="2 3">
    <name type="scientific">Arabidopsis thaliana</name>
    <name type="common">Mouse-ear cress</name>
    <dbReference type="NCBI Taxonomy" id="3702"/>
    <lineage>
        <taxon>Eukaryota</taxon>
        <taxon>Viridiplantae</taxon>
        <taxon>Streptophyta</taxon>
        <taxon>Embryophyta</taxon>
        <taxon>Tracheophyta</taxon>
        <taxon>Spermatophyta</taxon>
        <taxon>Magnoliopsida</taxon>
        <taxon>eudicotyledons</taxon>
        <taxon>Gunneridae</taxon>
        <taxon>Pentapetalae</taxon>
        <taxon>rosids</taxon>
        <taxon>malvids</taxon>
        <taxon>Brassicales</taxon>
        <taxon>Brassicaceae</taxon>
        <taxon>Camelineae</taxon>
        <taxon>Arabidopsis</taxon>
    </lineage>
</organism>
<gene>
    <name evidence="1 2" type="ordered locus">At3g29785</name>
</gene>
<dbReference type="PaxDb" id="3702-AT3G29785.1"/>
<evidence type="ECO:0000313" key="1">
    <source>
        <dbReference type="Araport" id="AT3G29785"/>
    </source>
</evidence>
<dbReference type="InParanoid" id="Q3E7T9"/>
<sequence length="109" mass="12658">MVQHMNDKVDGTSYSFCRMKIEDYLYGKKLHQPLGKKVETMSQDDWNILYRQVLDVIRLTISKNIAHNVAKEKSPDGLMKVLSDIYKKPSTNNTVISHEETISIEDGRW</sequence>
<dbReference type="HOGENOM" id="CLU_2187554_0_0_1"/>
<dbReference type="KEGG" id="ath:AT3G29785"/>
<keyword evidence="3" id="KW-1185">Reference proteome</keyword>
<proteinExistence type="predicted"/>
<dbReference type="SMR" id="Q3E7T9"/>
<protein>
    <submittedName>
        <fullName evidence="2">Pol-like polyprotein/retrotransposon</fullName>
    </submittedName>
</protein>
<dbReference type="EMBL" id="CP002686">
    <property type="protein sequence ID" value="AEE77608.1"/>
    <property type="molecule type" value="Genomic_DNA"/>
</dbReference>
<name>Q3E7T9_ARATH</name>
<accession>Q3E7T9</accession>
<evidence type="ECO:0000313" key="2">
    <source>
        <dbReference type="EMBL" id="AEE77608.1"/>
    </source>
</evidence>
<dbReference type="AlphaFoldDB" id="Q3E7T9"/>
<dbReference type="OMA" id="PEMMIDE"/>
<dbReference type="STRING" id="3702.Q3E7T9"/>
<reference evidence="2 3" key="1">
    <citation type="journal article" date="2000" name="Nature">
        <title>Sequence and analysis of chromosome 3 of the plant Arabidopsis thaliana.</title>
        <authorList>
            <consortium name="European Union Chromosome 3 Arabidopsis Sequencing Consortium"/>
            <consortium name="Institute for Genomic Research"/>
            <consortium name="Kazusa DNA Research Institute"/>
            <person name="Salanoubat M."/>
            <person name="Lemcke K."/>
            <person name="Rieger M."/>
            <person name="Ansorge W."/>
            <person name="Unseld M."/>
            <person name="Fartmann B."/>
            <person name="Valle G."/>
            <person name="Blocker H."/>
            <person name="Perez-Alonso M."/>
            <person name="Obermaier B."/>
            <person name="Delseny M."/>
            <person name="Boutry M."/>
            <person name="Grivell L.A."/>
            <person name="Mache R."/>
            <person name="Puigdomenech P."/>
            <person name="De Simone V."/>
            <person name="Choisne N."/>
            <person name="Artiguenave F."/>
            <person name="Robert C."/>
            <person name="Brottier P."/>
            <person name="Wincker P."/>
            <person name="Cattolico L."/>
            <person name="Weissenbach J."/>
            <person name="Saurin W."/>
            <person name="Quetier F."/>
            <person name="Schafer M."/>
            <person name="Muller-Auer S."/>
            <person name="Gabel C."/>
            <person name="Fuchs M."/>
            <person name="Benes V."/>
            <person name="Wurmbach E."/>
            <person name="Drzonek H."/>
            <person name="Erfle H."/>
            <person name="Jordan N."/>
            <person name="Bangert S."/>
            <person name="Wiedelmann R."/>
            <person name="Kranz H."/>
            <person name="Voss H."/>
            <person name="Holland R."/>
            <person name="Brandt P."/>
            <person name="Nyakatura G."/>
            <person name="Vezzi A."/>
            <person name="D'Angelo M."/>
            <person name="Pallavicini A."/>
            <person name="Toppo S."/>
            <person name="Simionati B."/>
            <person name="Conrad A."/>
            <person name="Hornischer K."/>
            <person name="Kauer G."/>
            <person name="Lohnert T.H."/>
            <person name="Nordsiek G."/>
            <person name="Reichelt J."/>
            <person name="Scharfe M."/>
            <person name="Schon O."/>
            <person name="Bargues M."/>
            <person name="Terol J."/>
            <person name="Climent J."/>
            <person name="Navarro P."/>
            <person name="Collado C."/>
            <person name="Perez-Perez A."/>
            <person name="Ottenwalder B."/>
            <person name="Duchemin D."/>
            <person name="Cooke R."/>
            <person name="Laudie M."/>
            <person name="Berger-Llauro C."/>
            <person name="Purnelle B."/>
            <person name="Masuy D."/>
            <person name="de Haan M."/>
            <person name="Maarse A.C."/>
            <person name="Alcaraz J.P."/>
            <person name="Cottet A."/>
            <person name="Casacuberta E."/>
            <person name="Monfort A."/>
            <person name="Argiriou A."/>
            <person name="flores M."/>
            <person name="Liguori R."/>
            <person name="Vitale D."/>
            <person name="Mannhaupt G."/>
            <person name="Haase D."/>
            <person name="Schoof H."/>
            <person name="Rudd S."/>
            <person name="Zaccaria P."/>
            <person name="Mewes H.W."/>
            <person name="Mayer K.F."/>
            <person name="Kaul S."/>
            <person name="Town C.D."/>
            <person name="Koo H.L."/>
            <person name="Tallon L.J."/>
            <person name="Jenkins J."/>
            <person name="Rooney T."/>
            <person name="Rizzo M."/>
            <person name="Walts A."/>
            <person name="Utterback T."/>
            <person name="Fujii C.Y."/>
            <person name="Shea T.P."/>
            <person name="Creasy T.H."/>
            <person name="Haas B."/>
            <person name="Maiti R."/>
            <person name="Wu D."/>
            <person name="Peterson J."/>
            <person name="Van Aken S."/>
            <person name="Pai G."/>
            <person name="Militscher J."/>
            <person name="Sellers P."/>
            <person name="Gill J.E."/>
            <person name="Feldblyum T.V."/>
            <person name="Preuss D."/>
            <person name="Lin X."/>
            <person name="Nierman W.C."/>
            <person name="Salzberg S.L."/>
            <person name="White O."/>
            <person name="Venter J.C."/>
            <person name="Fraser C.M."/>
            <person name="Kaneko T."/>
            <person name="Nakamura Y."/>
            <person name="Sato S."/>
            <person name="Kato T."/>
            <person name="Asamizu E."/>
            <person name="Sasamoto S."/>
            <person name="Kimura T."/>
            <person name="Idesawa K."/>
            <person name="Kawashima K."/>
            <person name="Kishida Y."/>
            <person name="Kiyokawa C."/>
            <person name="Kohara M."/>
            <person name="Matsumoto M."/>
            <person name="Matsuno A."/>
            <person name="Muraki A."/>
            <person name="Nakayama S."/>
            <person name="Nakazaki N."/>
            <person name="Shinpo S."/>
            <person name="Takeuchi C."/>
            <person name="Wada T."/>
            <person name="Watanabe A."/>
            <person name="Yamada M."/>
            <person name="Yasuda M."/>
            <person name="Tabata S."/>
        </authorList>
    </citation>
    <scope>NUCLEOTIDE SEQUENCE [LARGE SCALE GENOMIC DNA]</scope>
    <source>
        <strain evidence="3">cv. Columbia</strain>
    </source>
</reference>
<dbReference type="GeneID" id="822671"/>
<dbReference type="Araport" id="AT3G29785"/>
<dbReference type="TAIR" id="AT3G29785"/>
<dbReference type="RefSeq" id="NP_683610.1">
    <property type="nucleotide sequence ID" value="NM_148768.1"/>
</dbReference>
<reference evidence="3" key="2">
    <citation type="journal article" date="2017" name="Plant J.">
        <title>Araport11: a complete reannotation of the Arabidopsis thaliana reference genome.</title>
        <authorList>
            <person name="Cheng C.Y."/>
            <person name="Krishnakumar V."/>
            <person name="Chan A.P."/>
            <person name="Thibaud-Nissen F."/>
            <person name="Schobel S."/>
            <person name="Town C.D."/>
        </authorList>
    </citation>
    <scope>GENOME REANNOTATION</scope>
    <source>
        <strain evidence="3">cv. Columbia</strain>
    </source>
</reference>
<dbReference type="Proteomes" id="UP000006548">
    <property type="component" value="Chromosome 3"/>
</dbReference>
<evidence type="ECO:0000313" key="3">
    <source>
        <dbReference type="Proteomes" id="UP000006548"/>
    </source>
</evidence>